<reference evidence="1" key="2">
    <citation type="submission" date="2023-07" db="EMBL/GenBank/DDBJ databases">
        <authorList>
            <consortium name="Lawrence Berkeley National Laboratory"/>
            <person name="Haridas S."/>
            <person name="Hensen N."/>
            <person name="Bonometti L."/>
            <person name="Westerberg I."/>
            <person name="Brannstrom I.O."/>
            <person name="Guillou S."/>
            <person name="Cros-Aarteil S."/>
            <person name="Calhoun S."/>
            <person name="Kuo A."/>
            <person name="Mondo S."/>
            <person name="Pangilinan J."/>
            <person name="Riley R."/>
            <person name="LaButti K."/>
            <person name="Andreopoulos B."/>
            <person name="Lipzen A."/>
            <person name="Chen C."/>
            <person name="Yanf M."/>
            <person name="Daum C."/>
            <person name="Ng V."/>
            <person name="Clum A."/>
            <person name="Steindorff A."/>
            <person name="Ohm R."/>
            <person name="Martin F."/>
            <person name="Silar P."/>
            <person name="Natvig D."/>
            <person name="Lalanne C."/>
            <person name="Gautier V."/>
            <person name="Ament-velasquez S.L."/>
            <person name="Kruys A."/>
            <person name="Hutchinson M.I."/>
            <person name="Powell A.J."/>
            <person name="Barry K."/>
            <person name="Miller A.N."/>
            <person name="Grigoriev I.V."/>
            <person name="Debuchy R."/>
            <person name="Gladieux P."/>
            <person name="Thoren M.H."/>
            <person name="Johannesson H."/>
        </authorList>
    </citation>
    <scope>NUCLEOTIDE SEQUENCE</scope>
    <source>
        <strain evidence="1">FGSC 1904</strain>
    </source>
</reference>
<accession>A0AAE0UG13</accession>
<evidence type="ECO:0000313" key="2">
    <source>
        <dbReference type="Proteomes" id="UP001281003"/>
    </source>
</evidence>
<reference evidence="1" key="1">
    <citation type="journal article" date="2023" name="Mol. Phylogenet. Evol.">
        <title>Genome-scale phylogeny and comparative genomics of the fungal order Sordariales.</title>
        <authorList>
            <person name="Hensen N."/>
            <person name="Bonometti L."/>
            <person name="Westerberg I."/>
            <person name="Brannstrom I.O."/>
            <person name="Guillou S."/>
            <person name="Cros-Aarteil S."/>
            <person name="Calhoun S."/>
            <person name="Haridas S."/>
            <person name="Kuo A."/>
            <person name="Mondo S."/>
            <person name="Pangilinan J."/>
            <person name="Riley R."/>
            <person name="LaButti K."/>
            <person name="Andreopoulos B."/>
            <person name="Lipzen A."/>
            <person name="Chen C."/>
            <person name="Yan M."/>
            <person name="Daum C."/>
            <person name="Ng V."/>
            <person name="Clum A."/>
            <person name="Steindorff A."/>
            <person name="Ohm R.A."/>
            <person name="Martin F."/>
            <person name="Silar P."/>
            <person name="Natvig D.O."/>
            <person name="Lalanne C."/>
            <person name="Gautier V."/>
            <person name="Ament-Velasquez S.L."/>
            <person name="Kruys A."/>
            <person name="Hutchinson M.I."/>
            <person name="Powell A.J."/>
            <person name="Barry K."/>
            <person name="Miller A.N."/>
            <person name="Grigoriev I.V."/>
            <person name="Debuchy R."/>
            <person name="Gladieux P."/>
            <person name="Hiltunen Thoren M."/>
            <person name="Johannesson H."/>
        </authorList>
    </citation>
    <scope>NUCLEOTIDE SEQUENCE</scope>
    <source>
        <strain evidence="1">FGSC 1904</strain>
    </source>
</reference>
<keyword evidence="2" id="KW-1185">Reference proteome</keyword>
<dbReference type="AlphaFoldDB" id="A0AAE0UG13"/>
<dbReference type="Proteomes" id="UP001281003">
    <property type="component" value="Unassembled WGS sequence"/>
</dbReference>
<proteinExistence type="predicted"/>
<comment type="caution">
    <text evidence="1">The sequence shown here is derived from an EMBL/GenBank/DDBJ whole genome shotgun (WGS) entry which is preliminary data.</text>
</comment>
<gene>
    <name evidence="1" type="ORF">B0T20DRAFT_10537</name>
</gene>
<protein>
    <submittedName>
        <fullName evidence="1">Uncharacterized protein</fullName>
    </submittedName>
</protein>
<organism evidence="1 2">
    <name type="scientific">Sordaria brevicollis</name>
    <dbReference type="NCBI Taxonomy" id="83679"/>
    <lineage>
        <taxon>Eukaryota</taxon>
        <taxon>Fungi</taxon>
        <taxon>Dikarya</taxon>
        <taxon>Ascomycota</taxon>
        <taxon>Pezizomycotina</taxon>
        <taxon>Sordariomycetes</taxon>
        <taxon>Sordariomycetidae</taxon>
        <taxon>Sordariales</taxon>
        <taxon>Sordariaceae</taxon>
        <taxon>Sordaria</taxon>
    </lineage>
</organism>
<dbReference type="EMBL" id="JAUTDP010000001">
    <property type="protein sequence ID" value="KAK3402906.1"/>
    <property type="molecule type" value="Genomic_DNA"/>
</dbReference>
<sequence>MPLESHILGSLRPNPLLIEVSFGHQLSVVVCGGFLCTCRREFAEVCDKGLLNGTEVVAHLPSSCSNALAAKWNRSFGLVHTDQENDRNNDQKRKEHFLYTFGDLLDLFLSIRMTGHLFPFCASCILLHRRRSSPSAQRIPRGGYLAWIAWPSRYQRRLATFLTSAFPFLHFFKLGRSSAEAFLPPHSPHQEAAIIPKPTSAPRKRPHLVLLKSAVDAESGAAQPCPSSRCQLKSRGRYHVTYTSP</sequence>
<name>A0AAE0UG13_SORBR</name>
<evidence type="ECO:0000313" key="1">
    <source>
        <dbReference type="EMBL" id="KAK3402906.1"/>
    </source>
</evidence>